<dbReference type="AlphaFoldDB" id="S8FSD6"/>
<gene>
    <name evidence="3" type="ORF">FOMPIDRAFT_1046587</name>
</gene>
<accession>S8FSD6</accession>
<evidence type="ECO:0000313" key="3">
    <source>
        <dbReference type="EMBL" id="EPT04126.1"/>
    </source>
</evidence>
<dbReference type="HOGENOM" id="CLU_088633_0_0_1"/>
<protein>
    <submittedName>
        <fullName evidence="3">Uncharacterized protein</fullName>
    </submittedName>
</protein>
<keyword evidence="4" id="KW-1185">Reference proteome</keyword>
<reference evidence="3 4" key="1">
    <citation type="journal article" date="2012" name="Science">
        <title>The Paleozoic origin of enzymatic lignin decomposition reconstructed from 31 fungal genomes.</title>
        <authorList>
            <person name="Floudas D."/>
            <person name="Binder M."/>
            <person name="Riley R."/>
            <person name="Barry K."/>
            <person name="Blanchette R.A."/>
            <person name="Henrissat B."/>
            <person name="Martinez A.T."/>
            <person name="Otillar R."/>
            <person name="Spatafora J.W."/>
            <person name="Yadav J.S."/>
            <person name="Aerts A."/>
            <person name="Benoit I."/>
            <person name="Boyd A."/>
            <person name="Carlson A."/>
            <person name="Copeland A."/>
            <person name="Coutinho P.M."/>
            <person name="de Vries R.P."/>
            <person name="Ferreira P."/>
            <person name="Findley K."/>
            <person name="Foster B."/>
            <person name="Gaskell J."/>
            <person name="Glotzer D."/>
            <person name="Gorecki P."/>
            <person name="Heitman J."/>
            <person name="Hesse C."/>
            <person name="Hori C."/>
            <person name="Igarashi K."/>
            <person name="Jurgens J.A."/>
            <person name="Kallen N."/>
            <person name="Kersten P."/>
            <person name="Kohler A."/>
            <person name="Kuees U."/>
            <person name="Kumar T.K.A."/>
            <person name="Kuo A."/>
            <person name="LaButti K."/>
            <person name="Larrondo L.F."/>
            <person name="Lindquist E."/>
            <person name="Ling A."/>
            <person name="Lombard V."/>
            <person name="Lucas S."/>
            <person name="Lundell T."/>
            <person name="Martin R."/>
            <person name="McLaughlin D.J."/>
            <person name="Morgenstern I."/>
            <person name="Morin E."/>
            <person name="Murat C."/>
            <person name="Nagy L.G."/>
            <person name="Nolan M."/>
            <person name="Ohm R.A."/>
            <person name="Patyshakuliyeva A."/>
            <person name="Rokas A."/>
            <person name="Ruiz-Duenas F.J."/>
            <person name="Sabat G."/>
            <person name="Salamov A."/>
            <person name="Samejima M."/>
            <person name="Schmutz J."/>
            <person name="Slot J.C."/>
            <person name="St John F."/>
            <person name="Stenlid J."/>
            <person name="Sun H."/>
            <person name="Sun S."/>
            <person name="Syed K."/>
            <person name="Tsang A."/>
            <person name="Wiebenga A."/>
            <person name="Young D."/>
            <person name="Pisabarro A."/>
            <person name="Eastwood D.C."/>
            <person name="Martin F."/>
            <person name="Cullen D."/>
            <person name="Grigoriev I.V."/>
            <person name="Hibbett D.S."/>
        </authorList>
    </citation>
    <scope>NUCLEOTIDE SEQUENCE</scope>
    <source>
        <strain evidence="4">FP-58527</strain>
    </source>
</reference>
<evidence type="ECO:0000256" key="2">
    <source>
        <dbReference type="SAM" id="Phobius"/>
    </source>
</evidence>
<name>S8FSD6_FOMSC</name>
<feature type="region of interest" description="Disordered" evidence="1">
    <location>
        <begin position="188"/>
        <end position="227"/>
    </location>
</feature>
<organism evidence="3 4">
    <name type="scientific">Fomitopsis schrenkii</name>
    <name type="common">Brown rot fungus</name>
    <dbReference type="NCBI Taxonomy" id="2126942"/>
    <lineage>
        <taxon>Eukaryota</taxon>
        <taxon>Fungi</taxon>
        <taxon>Dikarya</taxon>
        <taxon>Basidiomycota</taxon>
        <taxon>Agaricomycotina</taxon>
        <taxon>Agaricomycetes</taxon>
        <taxon>Polyporales</taxon>
        <taxon>Fomitopsis</taxon>
    </lineage>
</organism>
<feature type="compositionally biased region" description="Polar residues" evidence="1">
    <location>
        <begin position="39"/>
        <end position="60"/>
    </location>
</feature>
<feature type="transmembrane region" description="Helical" evidence="2">
    <location>
        <begin position="94"/>
        <end position="118"/>
    </location>
</feature>
<evidence type="ECO:0000313" key="4">
    <source>
        <dbReference type="Proteomes" id="UP000015241"/>
    </source>
</evidence>
<dbReference type="EMBL" id="KE504128">
    <property type="protein sequence ID" value="EPT04126.1"/>
    <property type="molecule type" value="Genomic_DNA"/>
</dbReference>
<keyword evidence="2" id="KW-0812">Transmembrane</keyword>
<evidence type="ECO:0000256" key="1">
    <source>
        <dbReference type="SAM" id="MobiDB-lite"/>
    </source>
</evidence>
<proteinExistence type="predicted"/>
<sequence>MALESRASVTDLTSSNICRNFPDFEQRAQQILASQGQPLSHCQNTTQSTPLTTIPNTQNATSISAPTTSSPGGSHTVPPPAPTSGASAGGKVNISAAVGGSLGGALGLVVLGAIIAILRYRRRSRGTTEVPKIDSQNLSQDKVESMPESVVTPFFGKFQAISSSDHLPGGTPSPRTYGEEILHPPGSYTVPTISGYGEEDGPPVPLASPASSWPGSQLREYDTGVAL</sequence>
<dbReference type="InParanoid" id="S8FSD6"/>
<keyword evidence="2" id="KW-0472">Membrane</keyword>
<dbReference type="Proteomes" id="UP000015241">
    <property type="component" value="Unassembled WGS sequence"/>
</dbReference>
<feature type="compositionally biased region" description="Low complexity" evidence="1">
    <location>
        <begin position="61"/>
        <end position="76"/>
    </location>
</feature>
<feature type="region of interest" description="Disordered" evidence="1">
    <location>
        <begin position="39"/>
        <end position="88"/>
    </location>
</feature>
<keyword evidence="2" id="KW-1133">Transmembrane helix</keyword>